<evidence type="ECO:0000256" key="3">
    <source>
        <dbReference type="ARBA" id="ARBA00022679"/>
    </source>
</evidence>
<feature type="binding site" evidence="6">
    <location>
        <position position="279"/>
    </location>
    <ligand>
        <name>substrate</name>
    </ligand>
</feature>
<comment type="caution">
    <text evidence="7">The sequence shown here is derived from an EMBL/GenBank/DDBJ whole genome shotgun (WGS) entry which is preliminary data.</text>
</comment>
<dbReference type="Proteomes" id="UP001597389">
    <property type="component" value="Unassembled WGS sequence"/>
</dbReference>
<keyword evidence="3 6" id="KW-0808">Transferase</keyword>
<evidence type="ECO:0000256" key="2">
    <source>
        <dbReference type="ARBA" id="ARBA00011475"/>
    </source>
</evidence>
<accession>A0ABW4ZDG5</accession>
<feature type="binding site" evidence="6">
    <location>
        <position position="193"/>
    </location>
    <ligand>
        <name>substrate</name>
    </ligand>
</feature>
<keyword evidence="6" id="KW-0055">Arginine biosynthesis</keyword>
<keyword evidence="5 6" id="KW-0012">Acyltransferase</keyword>
<feature type="site" description="Involved in the stabilization of negative charge on the oxyanion by the formation of the oxyanion hole" evidence="6">
    <location>
        <position position="119"/>
    </location>
</feature>
<dbReference type="PANTHER" id="PTHR23100">
    <property type="entry name" value="ARGININE BIOSYNTHESIS BIFUNCTIONAL PROTEIN ARGJ"/>
    <property type="match status" value="1"/>
</dbReference>
<name>A0ABW4ZDG5_9BACT</name>
<dbReference type="EC" id="2.3.1.1" evidence="6"/>
<feature type="site" description="Cleavage; by autolysis" evidence="6">
    <location>
        <begin position="192"/>
        <end position="193"/>
    </location>
</feature>
<feature type="binding site" evidence="6">
    <location>
        <position position="401"/>
    </location>
    <ligand>
        <name>substrate</name>
    </ligand>
</feature>
<organism evidence="7 8">
    <name type="scientific">Rubritalea tangerina</name>
    <dbReference type="NCBI Taxonomy" id="430798"/>
    <lineage>
        <taxon>Bacteria</taxon>
        <taxon>Pseudomonadati</taxon>
        <taxon>Verrucomicrobiota</taxon>
        <taxon>Verrucomicrobiia</taxon>
        <taxon>Verrucomicrobiales</taxon>
        <taxon>Rubritaleaceae</taxon>
        <taxon>Rubritalea</taxon>
    </lineage>
</organism>
<sequence>MSTPFRKISGGVCAPKGFLANAVSAGIKNPEADRLDLALIYSTSPCVAAGTFTTNRIKAAPVRVSQAHMRDRDIQAIVANSGNANACTGVNGIADAKNSAKTIAKALGLRQGQVAVCSTGVIGLPMPMMRITPQFPQLIDGLDRKKGTDVAKAIMTSDTQHKEIAITMDLDGHKVKIGACAKGAGMICPSMATMLCFITTDANIGKTSLDKAVHEAVEHSFNRITIDGDMSTNDSVVVLANGQSGMPRIKHNSKNYRLFRETLEFVMLEMAKSLVRDGERVTKFVTVKVRGARTYSDAKKVAEAVANSALVKSSWNGEDPNWGRIIHAIGYSRAMIREELIDIYIGSKPACLGGMEASTPMDELRKRVAKDKFEITIDLHLGDAEYTVYTSDMSPEYIDFNRSEYAYWKQARKDGLTKQ</sequence>
<comment type="subunit">
    <text evidence="2 6">Heterotetramer of two alpha and two beta chains.</text>
</comment>
<dbReference type="Gene3D" id="3.60.70.12">
    <property type="entry name" value="L-amino peptidase D-ALA esterase/amidase"/>
    <property type="match status" value="1"/>
</dbReference>
<dbReference type="SUPFAM" id="SSF56266">
    <property type="entry name" value="DmpA/ArgJ-like"/>
    <property type="match status" value="1"/>
</dbReference>
<comment type="caution">
    <text evidence="6">Lacks conserved residue(s) required for the propagation of feature annotation.</text>
</comment>
<feature type="active site" description="Nucleophile" evidence="6">
    <location>
        <position position="193"/>
    </location>
</feature>
<reference evidence="8" key="1">
    <citation type="journal article" date="2019" name="Int. J. Syst. Evol. Microbiol.">
        <title>The Global Catalogue of Microorganisms (GCM) 10K type strain sequencing project: providing services to taxonomists for standard genome sequencing and annotation.</title>
        <authorList>
            <consortium name="The Broad Institute Genomics Platform"/>
            <consortium name="The Broad Institute Genome Sequencing Center for Infectious Disease"/>
            <person name="Wu L."/>
            <person name="Ma J."/>
        </authorList>
    </citation>
    <scope>NUCLEOTIDE SEQUENCE [LARGE SCALE GENOMIC DNA]</scope>
    <source>
        <strain evidence="8">CCUG 57942</strain>
    </source>
</reference>
<feature type="binding site" evidence="6">
    <location>
        <position position="156"/>
    </location>
    <ligand>
        <name>substrate</name>
    </ligand>
</feature>
<gene>
    <name evidence="6 7" type="primary">argJ</name>
    <name evidence="7" type="ORF">ACFSW8_12245</name>
</gene>
<keyword evidence="4 6" id="KW-0068">Autocatalytic cleavage</keyword>
<comment type="catalytic activity">
    <reaction evidence="6">
        <text>L-glutamate + acetyl-CoA = N-acetyl-L-glutamate + CoA + H(+)</text>
        <dbReference type="Rhea" id="RHEA:24292"/>
        <dbReference type="ChEBI" id="CHEBI:15378"/>
        <dbReference type="ChEBI" id="CHEBI:29985"/>
        <dbReference type="ChEBI" id="CHEBI:44337"/>
        <dbReference type="ChEBI" id="CHEBI:57287"/>
        <dbReference type="ChEBI" id="CHEBI:57288"/>
        <dbReference type="EC" id="2.3.1.1"/>
    </reaction>
</comment>
<dbReference type="HAMAP" id="MF_01106">
    <property type="entry name" value="ArgJ"/>
    <property type="match status" value="1"/>
</dbReference>
<comment type="catalytic activity">
    <reaction evidence="6">
        <text>N(2)-acetyl-L-ornithine + L-glutamate = N-acetyl-L-glutamate + L-ornithine</text>
        <dbReference type="Rhea" id="RHEA:15349"/>
        <dbReference type="ChEBI" id="CHEBI:29985"/>
        <dbReference type="ChEBI" id="CHEBI:44337"/>
        <dbReference type="ChEBI" id="CHEBI:46911"/>
        <dbReference type="ChEBI" id="CHEBI:57805"/>
        <dbReference type="EC" id="2.3.1.35"/>
    </reaction>
</comment>
<evidence type="ECO:0000256" key="5">
    <source>
        <dbReference type="ARBA" id="ARBA00023315"/>
    </source>
</evidence>
<feature type="chain" id="PRO_5044942689" description="Arginine biosynthesis bifunctional protein ArgJ alpha chain" evidence="6">
    <location>
        <begin position="1"/>
        <end position="192"/>
    </location>
</feature>
<dbReference type="InterPro" id="IPR016117">
    <property type="entry name" value="ArgJ-like_dom_sf"/>
</dbReference>
<dbReference type="EC" id="2.3.1.35" evidence="6"/>
<comment type="similarity">
    <text evidence="1 6">Belongs to the ArgJ family.</text>
</comment>
<comment type="pathway">
    <text evidence="6">Amino-acid biosynthesis; L-arginine biosynthesis; N(2)-acetyl-L-ornithine from L-glutamate: step 1/4.</text>
</comment>
<keyword evidence="6" id="KW-0963">Cytoplasm</keyword>
<comment type="subcellular location">
    <subcellularLocation>
        <location evidence="6">Cytoplasm</location>
    </subcellularLocation>
</comment>
<feature type="site" description="Involved in the stabilization of negative charge on the oxyanion by the formation of the oxyanion hole" evidence="6">
    <location>
        <position position="120"/>
    </location>
</feature>
<protein>
    <recommendedName>
        <fullName evidence="6">Arginine biosynthesis bifunctional protein ArgJ</fullName>
    </recommendedName>
    <domain>
        <recommendedName>
            <fullName evidence="6">Glutamate N-acetyltransferase</fullName>
            <ecNumber evidence="6">2.3.1.35</ecNumber>
        </recommendedName>
        <alternativeName>
            <fullName evidence="6">Ornithine acetyltransferase</fullName>
            <shortName evidence="6">OATase</shortName>
        </alternativeName>
        <alternativeName>
            <fullName evidence="6">Ornithine transacetylase</fullName>
        </alternativeName>
    </domain>
    <domain>
        <recommendedName>
            <fullName evidence="6">Amino-acid acetyltransferase</fullName>
            <ecNumber evidence="6">2.3.1.1</ecNumber>
        </recommendedName>
        <alternativeName>
            <fullName evidence="6">N-acetylglutamate synthase</fullName>
            <shortName evidence="6">AGSase</shortName>
        </alternativeName>
    </domain>
    <component>
        <recommendedName>
            <fullName evidence="6">Arginine biosynthesis bifunctional protein ArgJ alpha chain</fullName>
        </recommendedName>
    </component>
    <component>
        <recommendedName>
            <fullName evidence="6">Arginine biosynthesis bifunctional protein ArgJ beta chain</fullName>
        </recommendedName>
    </component>
</protein>
<evidence type="ECO:0000313" key="8">
    <source>
        <dbReference type="Proteomes" id="UP001597389"/>
    </source>
</evidence>
<dbReference type="Pfam" id="PF01960">
    <property type="entry name" value="ArgJ"/>
    <property type="match status" value="1"/>
</dbReference>
<comment type="function">
    <text evidence="6">Catalyzes two activities which are involved in the cyclic version of arginine biosynthesis: the synthesis of N-acetylglutamate from glutamate and acetyl-CoA as the acetyl donor, and of ornithine by transacetylation between N(2)-acetylornithine and glutamate.</text>
</comment>
<evidence type="ECO:0000256" key="1">
    <source>
        <dbReference type="ARBA" id="ARBA00006774"/>
    </source>
</evidence>
<dbReference type="InterPro" id="IPR042195">
    <property type="entry name" value="ArgJ_beta_C"/>
</dbReference>
<keyword evidence="6" id="KW-0511">Multifunctional enzyme</keyword>
<dbReference type="CDD" id="cd02152">
    <property type="entry name" value="OAT"/>
    <property type="match status" value="1"/>
</dbReference>
<dbReference type="NCBIfam" id="NF003802">
    <property type="entry name" value="PRK05388.1"/>
    <property type="match status" value="1"/>
</dbReference>
<dbReference type="RefSeq" id="WP_377089569.1">
    <property type="nucleotide sequence ID" value="NZ_JBHSJL010000014.1"/>
</dbReference>
<feature type="binding site" evidence="6">
    <location>
        <position position="182"/>
    </location>
    <ligand>
        <name>substrate</name>
    </ligand>
</feature>
<evidence type="ECO:0000256" key="6">
    <source>
        <dbReference type="HAMAP-Rule" id="MF_01106"/>
    </source>
</evidence>
<keyword evidence="8" id="KW-1185">Reference proteome</keyword>
<dbReference type="Gene3D" id="3.10.20.340">
    <property type="entry name" value="ArgJ beta chain, C-terminal domain"/>
    <property type="match status" value="1"/>
</dbReference>
<comment type="pathway">
    <text evidence="6">Amino-acid biosynthesis; L-arginine biosynthesis; L-ornithine and N-acetyl-L-glutamate from L-glutamate and N(2)-acetyl-L-ornithine (cyclic): step 1/1.</text>
</comment>
<dbReference type="NCBIfam" id="TIGR00120">
    <property type="entry name" value="ArgJ"/>
    <property type="match status" value="1"/>
</dbReference>
<proteinExistence type="inferred from homology"/>
<dbReference type="GO" id="GO:0004358">
    <property type="term" value="F:L-glutamate N-acetyltransferase activity, acting on acetyl-L-ornithine as donor"/>
    <property type="evidence" value="ECO:0007669"/>
    <property type="project" value="UniProtKB-EC"/>
</dbReference>
<dbReference type="PANTHER" id="PTHR23100:SF0">
    <property type="entry name" value="ARGININE BIOSYNTHESIS BIFUNCTIONAL PROTEIN ARGJ, MITOCHONDRIAL"/>
    <property type="match status" value="1"/>
</dbReference>
<keyword evidence="6" id="KW-0028">Amino-acid biosynthesis</keyword>
<dbReference type="EMBL" id="JBHUJB010000049">
    <property type="protein sequence ID" value="MFD2159672.1"/>
    <property type="molecule type" value="Genomic_DNA"/>
</dbReference>
<dbReference type="InterPro" id="IPR002813">
    <property type="entry name" value="Arg_biosynth_ArgJ"/>
</dbReference>
<feature type="chain" id="PRO_5044942690" description="Arginine biosynthesis bifunctional protein ArgJ beta chain" evidence="6">
    <location>
        <begin position="193"/>
        <end position="419"/>
    </location>
</feature>
<evidence type="ECO:0000313" key="7">
    <source>
        <dbReference type="EMBL" id="MFD2159672.1"/>
    </source>
</evidence>
<evidence type="ECO:0000256" key="4">
    <source>
        <dbReference type="ARBA" id="ARBA00022813"/>
    </source>
</evidence>